<organism evidence="2 3">
    <name type="scientific">Alcaligenes pakistanensis</name>
    <dbReference type="NCBI Taxonomy" id="1482717"/>
    <lineage>
        <taxon>Bacteria</taxon>
        <taxon>Pseudomonadati</taxon>
        <taxon>Pseudomonadota</taxon>
        <taxon>Betaproteobacteria</taxon>
        <taxon>Burkholderiales</taxon>
        <taxon>Alcaligenaceae</taxon>
        <taxon>Alcaligenes</taxon>
    </lineage>
</organism>
<feature type="signal peptide" evidence="1">
    <location>
        <begin position="1"/>
        <end position="22"/>
    </location>
</feature>
<dbReference type="RefSeq" id="WP_189393596.1">
    <property type="nucleotide sequence ID" value="NZ_BMZN01000005.1"/>
</dbReference>
<dbReference type="Proteomes" id="UP000608923">
    <property type="component" value="Unassembled WGS sequence"/>
</dbReference>
<sequence>MRTLSKWVLMASLIHPAWAVKAQDLGPIELEAEQRSISRLNVSQCLDTVKQTAAGEGYQQRNETDASNNQLAVYMGAAPLGGGSLVVYCIGLNPSTAYIILSKAQVSADLMSLHQLNHKITQALTVTTQP</sequence>
<name>A0A8H9INX2_9BURK</name>
<evidence type="ECO:0000256" key="1">
    <source>
        <dbReference type="SAM" id="SignalP"/>
    </source>
</evidence>
<proteinExistence type="predicted"/>
<protein>
    <submittedName>
        <fullName evidence="2">Uncharacterized protein</fullName>
    </submittedName>
</protein>
<accession>A0A8H9INX2</accession>
<comment type="caution">
    <text evidence="2">The sequence shown here is derived from an EMBL/GenBank/DDBJ whole genome shotgun (WGS) entry which is preliminary data.</text>
</comment>
<dbReference type="AlphaFoldDB" id="A0A8H9INX2"/>
<evidence type="ECO:0000313" key="2">
    <source>
        <dbReference type="EMBL" id="GHC56162.1"/>
    </source>
</evidence>
<evidence type="ECO:0000313" key="3">
    <source>
        <dbReference type="Proteomes" id="UP000608923"/>
    </source>
</evidence>
<keyword evidence="1" id="KW-0732">Signal</keyword>
<reference evidence="3" key="1">
    <citation type="journal article" date="2019" name="Int. J. Syst. Evol. Microbiol.">
        <title>The Global Catalogue of Microorganisms (GCM) 10K type strain sequencing project: providing services to taxonomists for standard genome sequencing and annotation.</title>
        <authorList>
            <consortium name="The Broad Institute Genomics Platform"/>
            <consortium name="The Broad Institute Genome Sequencing Center for Infectious Disease"/>
            <person name="Wu L."/>
            <person name="Ma J."/>
        </authorList>
    </citation>
    <scope>NUCLEOTIDE SEQUENCE [LARGE SCALE GENOMIC DNA]</scope>
    <source>
        <strain evidence="3">KCTC 42083</strain>
    </source>
</reference>
<keyword evidence="3" id="KW-1185">Reference proteome</keyword>
<feature type="chain" id="PRO_5034486094" evidence="1">
    <location>
        <begin position="23"/>
        <end position="130"/>
    </location>
</feature>
<gene>
    <name evidence="2" type="ORF">GCM10010096_31240</name>
</gene>
<dbReference type="EMBL" id="BMZN01000005">
    <property type="protein sequence ID" value="GHC56162.1"/>
    <property type="molecule type" value="Genomic_DNA"/>
</dbReference>
<dbReference type="InterPro" id="IPR045752">
    <property type="entry name" value="DUF6180"/>
</dbReference>
<dbReference type="Pfam" id="PF19678">
    <property type="entry name" value="DUF6180"/>
    <property type="match status" value="1"/>
</dbReference>